<sequence length="424" mass="48079">MDEERVKRMVNRERNARKESERLLEQKSSELYEINQNLEQLVTERTEKLTTALNNANIAMKTKDDFVSNMSHEIRTPLNAIMGFVEVMQSSEYEEEAFSNYLNIINDSSETLLKIINDILDFSKLQSGQFKISPIDVNLRDKLQHVYSLFSKIATEKEVSFLINFSNDFPKLLVVDDIRITQIVSNFVSNALKFTPKNGTVSIQVLYEHERSTLILKVIDTGIGIKKEAQATIFNSFEQEDRTVTREYGGTGLGLAIAKQLVELMSGEVIFKSIPQKGSVFGFEMPLTVAIEKKQLKSNKKRNLVSFTGTILVAEDNEVNILLISIVLEQLFVSFEVVENGLLAISAVKNNNYALVLMDNQMPKMSGKDATLEIRKFNKKIPIVALSANALKTEKEEFLEVGMNDVLSKPINKTELLEILEKYK</sequence>
<dbReference type="Pfam" id="PF02518">
    <property type="entry name" value="HATPase_c"/>
    <property type="match status" value="1"/>
</dbReference>
<protein>
    <recommendedName>
        <fullName evidence="2">histidine kinase</fullName>
        <ecNumber evidence="2">2.7.13.3</ecNumber>
    </recommendedName>
</protein>
<dbReference type="CDD" id="cd16922">
    <property type="entry name" value="HATPase_EvgS-ArcB-TorS-like"/>
    <property type="match status" value="1"/>
</dbReference>
<dbReference type="GO" id="GO:0000155">
    <property type="term" value="F:phosphorelay sensor kinase activity"/>
    <property type="evidence" value="ECO:0007669"/>
    <property type="project" value="InterPro"/>
</dbReference>
<dbReference type="FunFam" id="3.30.565.10:FF:000010">
    <property type="entry name" value="Sensor histidine kinase RcsC"/>
    <property type="match status" value="1"/>
</dbReference>
<dbReference type="InterPro" id="IPR036890">
    <property type="entry name" value="HATPase_C_sf"/>
</dbReference>
<name>A0A6S6STC6_9BACT</name>
<dbReference type="Gene3D" id="1.10.287.130">
    <property type="match status" value="1"/>
</dbReference>
<dbReference type="InterPro" id="IPR005467">
    <property type="entry name" value="His_kinase_dom"/>
</dbReference>
<dbReference type="InterPro" id="IPR003594">
    <property type="entry name" value="HATPase_dom"/>
</dbReference>
<dbReference type="PROSITE" id="PS50110">
    <property type="entry name" value="RESPONSE_REGULATORY"/>
    <property type="match status" value="1"/>
</dbReference>
<keyword evidence="6" id="KW-0902">Two-component regulatory system</keyword>
<evidence type="ECO:0000256" key="4">
    <source>
        <dbReference type="ARBA" id="ARBA00022679"/>
    </source>
</evidence>
<reference evidence="11" key="1">
    <citation type="submission" date="2020-01" db="EMBL/GenBank/DDBJ databases">
        <authorList>
            <person name="Meier V. D."/>
            <person name="Meier V D."/>
        </authorList>
    </citation>
    <scope>NUCLEOTIDE SEQUENCE</scope>
    <source>
        <strain evidence="11">HLG_WM_MAG_02</strain>
    </source>
</reference>
<proteinExistence type="predicted"/>
<dbReference type="InterPro" id="IPR004358">
    <property type="entry name" value="Sig_transdc_His_kin-like_C"/>
</dbReference>
<dbReference type="Pfam" id="PF00512">
    <property type="entry name" value="HisKA"/>
    <property type="match status" value="1"/>
</dbReference>
<dbReference type="SUPFAM" id="SSF52172">
    <property type="entry name" value="CheY-like"/>
    <property type="match status" value="1"/>
</dbReference>
<dbReference type="InterPro" id="IPR003661">
    <property type="entry name" value="HisK_dim/P_dom"/>
</dbReference>
<dbReference type="AlphaFoldDB" id="A0A6S6STC6"/>
<organism evidence="11">
    <name type="scientific">uncultured Sulfurovum sp</name>
    <dbReference type="NCBI Taxonomy" id="269237"/>
    <lineage>
        <taxon>Bacteria</taxon>
        <taxon>Pseudomonadati</taxon>
        <taxon>Campylobacterota</taxon>
        <taxon>Epsilonproteobacteria</taxon>
        <taxon>Campylobacterales</taxon>
        <taxon>Sulfurovaceae</taxon>
        <taxon>Sulfurovum</taxon>
        <taxon>environmental samples</taxon>
    </lineage>
</organism>
<dbReference type="FunFam" id="1.10.287.130:FF:000001">
    <property type="entry name" value="Two-component sensor histidine kinase"/>
    <property type="match status" value="1"/>
</dbReference>
<dbReference type="PRINTS" id="PR00344">
    <property type="entry name" value="BCTRLSENSOR"/>
</dbReference>
<dbReference type="InterPro" id="IPR001789">
    <property type="entry name" value="Sig_transdc_resp-reg_receiver"/>
</dbReference>
<feature type="modified residue" description="4-aspartylphosphate" evidence="7">
    <location>
        <position position="359"/>
    </location>
</feature>
<dbReference type="InterPro" id="IPR011006">
    <property type="entry name" value="CheY-like_superfamily"/>
</dbReference>
<comment type="catalytic activity">
    <reaction evidence="1">
        <text>ATP + protein L-histidine = ADP + protein N-phospho-L-histidine.</text>
        <dbReference type="EC" id="2.7.13.3"/>
    </reaction>
</comment>
<evidence type="ECO:0000259" key="10">
    <source>
        <dbReference type="PROSITE" id="PS50110"/>
    </source>
</evidence>
<dbReference type="EC" id="2.7.13.3" evidence="2"/>
<evidence type="ECO:0000256" key="6">
    <source>
        <dbReference type="ARBA" id="ARBA00023012"/>
    </source>
</evidence>
<evidence type="ECO:0000259" key="9">
    <source>
        <dbReference type="PROSITE" id="PS50109"/>
    </source>
</evidence>
<evidence type="ECO:0000256" key="3">
    <source>
        <dbReference type="ARBA" id="ARBA00022553"/>
    </source>
</evidence>
<evidence type="ECO:0000256" key="8">
    <source>
        <dbReference type="SAM" id="MobiDB-lite"/>
    </source>
</evidence>
<evidence type="ECO:0000256" key="1">
    <source>
        <dbReference type="ARBA" id="ARBA00000085"/>
    </source>
</evidence>
<keyword evidence="3 7" id="KW-0597">Phosphoprotein</keyword>
<dbReference type="Gene3D" id="3.40.50.2300">
    <property type="match status" value="1"/>
</dbReference>
<dbReference type="InterPro" id="IPR036097">
    <property type="entry name" value="HisK_dim/P_sf"/>
</dbReference>
<dbReference type="PANTHER" id="PTHR45339">
    <property type="entry name" value="HYBRID SIGNAL TRANSDUCTION HISTIDINE KINASE J"/>
    <property type="match status" value="1"/>
</dbReference>
<dbReference type="CDD" id="cd17546">
    <property type="entry name" value="REC_hyHK_CKI1_RcsC-like"/>
    <property type="match status" value="1"/>
</dbReference>
<evidence type="ECO:0000313" key="11">
    <source>
        <dbReference type="EMBL" id="CAA6809031.1"/>
    </source>
</evidence>
<evidence type="ECO:0000256" key="7">
    <source>
        <dbReference type="PROSITE-ProRule" id="PRU00169"/>
    </source>
</evidence>
<dbReference type="SUPFAM" id="SSF55874">
    <property type="entry name" value="ATPase domain of HSP90 chaperone/DNA topoisomerase II/histidine kinase"/>
    <property type="match status" value="1"/>
</dbReference>
<feature type="region of interest" description="Disordered" evidence="8">
    <location>
        <begin position="1"/>
        <end position="21"/>
    </location>
</feature>
<feature type="domain" description="Response regulatory" evidence="10">
    <location>
        <begin position="310"/>
        <end position="424"/>
    </location>
</feature>
<dbReference type="SMART" id="SM00448">
    <property type="entry name" value="REC"/>
    <property type="match status" value="1"/>
</dbReference>
<keyword evidence="4" id="KW-0808">Transferase</keyword>
<evidence type="ECO:0000256" key="2">
    <source>
        <dbReference type="ARBA" id="ARBA00012438"/>
    </source>
</evidence>
<feature type="domain" description="Histidine kinase" evidence="9">
    <location>
        <begin position="69"/>
        <end position="289"/>
    </location>
</feature>
<dbReference type="SMART" id="SM00387">
    <property type="entry name" value="HATPase_c"/>
    <property type="match status" value="1"/>
</dbReference>
<dbReference type="Pfam" id="PF00072">
    <property type="entry name" value="Response_reg"/>
    <property type="match status" value="1"/>
</dbReference>
<gene>
    <name evidence="11" type="ORF">HELGO_WM14318</name>
</gene>
<dbReference type="EMBL" id="CACVAZ010000055">
    <property type="protein sequence ID" value="CAA6809031.1"/>
    <property type="molecule type" value="Genomic_DNA"/>
</dbReference>
<dbReference type="Gene3D" id="3.30.565.10">
    <property type="entry name" value="Histidine kinase-like ATPase, C-terminal domain"/>
    <property type="match status" value="1"/>
</dbReference>
<accession>A0A6S6STC6</accession>
<dbReference type="PANTHER" id="PTHR45339:SF1">
    <property type="entry name" value="HYBRID SIGNAL TRANSDUCTION HISTIDINE KINASE J"/>
    <property type="match status" value="1"/>
</dbReference>
<dbReference type="SMART" id="SM00388">
    <property type="entry name" value="HisKA"/>
    <property type="match status" value="1"/>
</dbReference>
<dbReference type="SUPFAM" id="SSF47384">
    <property type="entry name" value="Homodimeric domain of signal transducing histidine kinase"/>
    <property type="match status" value="1"/>
</dbReference>
<dbReference type="CDD" id="cd00082">
    <property type="entry name" value="HisKA"/>
    <property type="match status" value="1"/>
</dbReference>
<evidence type="ECO:0000256" key="5">
    <source>
        <dbReference type="ARBA" id="ARBA00022777"/>
    </source>
</evidence>
<dbReference type="PROSITE" id="PS50109">
    <property type="entry name" value="HIS_KIN"/>
    <property type="match status" value="1"/>
</dbReference>
<keyword evidence="5 11" id="KW-0418">Kinase</keyword>